<evidence type="ECO:0000313" key="2">
    <source>
        <dbReference type="EMBL" id="QAR31936.1"/>
    </source>
</evidence>
<accession>A0A3R5XV66</accession>
<protein>
    <submittedName>
        <fullName evidence="2">Uncharacterized protein</fullName>
    </submittedName>
</protein>
<feature type="transmembrane region" description="Helical" evidence="1">
    <location>
        <begin position="39"/>
        <end position="56"/>
    </location>
</feature>
<dbReference type="KEGG" id="gtl:EP073_00525"/>
<sequence length="191" mass="21821">MRSLFLYFARNPLFALAFIFSRLPFWALLISFSFGYIDAPGTVFTAVLVFFSRGYVEQEISFGHPVSRFFSTALIKPLLIITGIFLFVAAYPFLLYFLASEDIYIQTGFIILLILAAYLLLFAGRETFGLNTFGVRGLRKPSGSLSVRLLITFFWVYILAGNDHLWLIIPALLTVFILEVYQFTKKYEGII</sequence>
<organism evidence="2 3">
    <name type="scientific">Geovibrio thiophilus</name>
    <dbReference type="NCBI Taxonomy" id="139438"/>
    <lineage>
        <taxon>Bacteria</taxon>
        <taxon>Pseudomonadati</taxon>
        <taxon>Deferribacterota</taxon>
        <taxon>Deferribacteres</taxon>
        <taxon>Deferribacterales</taxon>
        <taxon>Geovibrionaceae</taxon>
        <taxon>Geovibrio</taxon>
    </lineage>
</organism>
<keyword evidence="1" id="KW-0812">Transmembrane</keyword>
<evidence type="ECO:0000256" key="1">
    <source>
        <dbReference type="SAM" id="Phobius"/>
    </source>
</evidence>
<dbReference type="RefSeq" id="WP_128465223.1">
    <property type="nucleotide sequence ID" value="NZ_CP035108.1"/>
</dbReference>
<feature type="transmembrane region" description="Helical" evidence="1">
    <location>
        <begin position="166"/>
        <end position="184"/>
    </location>
</feature>
<keyword evidence="1" id="KW-0472">Membrane</keyword>
<dbReference type="Proteomes" id="UP000287502">
    <property type="component" value="Chromosome"/>
</dbReference>
<reference evidence="2 3" key="1">
    <citation type="submission" date="2019-01" db="EMBL/GenBank/DDBJ databases">
        <title>Geovibrio thiophilus DSM 11263, complete genome.</title>
        <authorList>
            <person name="Spring S."/>
            <person name="Bunk B."/>
            <person name="Sproer C."/>
        </authorList>
    </citation>
    <scope>NUCLEOTIDE SEQUENCE [LARGE SCALE GENOMIC DNA]</scope>
    <source>
        <strain evidence="2 3">DSM 11263</strain>
    </source>
</reference>
<name>A0A3R5XV66_9BACT</name>
<keyword evidence="1" id="KW-1133">Transmembrane helix</keyword>
<feature type="transmembrane region" description="Helical" evidence="1">
    <location>
        <begin position="77"/>
        <end position="97"/>
    </location>
</feature>
<gene>
    <name evidence="2" type="ORF">EP073_00525</name>
</gene>
<evidence type="ECO:0000313" key="3">
    <source>
        <dbReference type="Proteomes" id="UP000287502"/>
    </source>
</evidence>
<feature type="transmembrane region" description="Helical" evidence="1">
    <location>
        <begin position="143"/>
        <end position="160"/>
    </location>
</feature>
<feature type="transmembrane region" description="Helical" evidence="1">
    <location>
        <begin position="12"/>
        <end position="33"/>
    </location>
</feature>
<feature type="transmembrane region" description="Helical" evidence="1">
    <location>
        <begin position="103"/>
        <end position="122"/>
    </location>
</feature>
<dbReference type="AlphaFoldDB" id="A0A3R5XV66"/>
<proteinExistence type="predicted"/>
<keyword evidence="3" id="KW-1185">Reference proteome</keyword>
<dbReference type="EMBL" id="CP035108">
    <property type="protein sequence ID" value="QAR31936.1"/>
    <property type="molecule type" value="Genomic_DNA"/>
</dbReference>